<proteinExistence type="predicted"/>
<sequence length="57" mass="6249">MKAVLSVLILYFLLLLTTASFAQKKPLAKKAHTSSRLARALSHDTMVGHTPGIFKQP</sequence>
<name>A0ABS1KTB9_9BACT</name>
<evidence type="ECO:0000313" key="2">
    <source>
        <dbReference type="Proteomes" id="UP000613030"/>
    </source>
</evidence>
<dbReference type="Proteomes" id="UP000613030">
    <property type="component" value="Unassembled WGS sequence"/>
</dbReference>
<dbReference type="EMBL" id="JAERRB010000005">
    <property type="protein sequence ID" value="MBL0742711.1"/>
    <property type="molecule type" value="Genomic_DNA"/>
</dbReference>
<accession>A0ABS1KTB9</accession>
<reference evidence="1 2" key="1">
    <citation type="submission" date="2021-01" db="EMBL/GenBank/DDBJ databases">
        <title>Chryseolinea sp. Jin1 Genome sequencing and assembly.</title>
        <authorList>
            <person name="Kim I."/>
        </authorList>
    </citation>
    <scope>NUCLEOTIDE SEQUENCE [LARGE SCALE GENOMIC DNA]</scope>
    <source>
        <strain evidence="1 2">Jin1</strain>
    </source>
</reference>
<evidence type="ECO:0000313" key="1">
    <source>
        <dbReference type="EMBL" id="MBL0742711.1"/>
    </source>
</evidence>
<dbReference type="RefSeq" id="WP_202011239.1">
    <property type="nucleotide sequence ID" value="NZ_JAERRB010000005.1"/>
</dbReference>
<keyword evidence="2" id="KW-1185">Reference proteome</keyword>
<comment type="caution">
    <text evidence="1">The sequence shown here is derived from an EMBL/GenBank/DDBJ whole genome shotgun (WGS) entry which is preliminary data.</text>
</comment>
<protein>
    <submittedName>
        <fullName evidence="1">Uncharacterized protein</fullName>
    </submittedName>
</protein>
<gene>
    <name evidence="1" type="ORF">JI741_15910</name>
</gene>
<organism evidence="1 2">
    <name type="scientific">Chryseolinea lacunae</name>
    <dbReference type="NCBI Taxonomy" id="2801331"/>
    <lineage>
        <taxon>Bacteria</taxon>
        <taxon>Pseudomonadati</taxon>
        <taxon>Bacteroidota</taxon>
        <taxon>Cytophagia</taxon>
        <taxon>Cytophagales</taxon>
        <taxon>Fulvivirgaceae</taxon>
        <taxon>Chryseolinea</taxon>
    </lineage>
</organism>